<dbReference type="PIRSF" id="PIRSF006519">
    <property type="entry name" value="GOGAT_dom3"/>
    <property type="match status" value="1"/>
</dbReference>
<evidence type="ECO:0000313" key="2">
    <source>
        <dbReference type="EMBL" id="HIZ03037.1"/>
    </source>
</evidence>
<dbReference type="Pfam" id="PF01493">
    <property type="entry name" value="GXGXG"/>
    <property type="match status" value="1"/>
</dbReference>
<comment type="caution">
    <text evidence="2">The sequence shown here is derived from an EMBL/GenBank/DDBJ whole genome shotgun (WGS) entry which is preliminary data.</text>
</comment>
<dbReference type="InterPro" id="IPR012061">
    <property type="entry name" value="Glu_synth_lsu_3"/>
</dbReference>
<dbReference type="Proteomes" id="UP000824132">
    <property type="component" value="Unassembled WGS sequence"/>
</dbReference>
<dbReference type="EMBL" id="DXCL01000010">
    <property type="protein sequence ID" value="HIZ03037.1"/>
    <property type="molecule type" value="Genomic_DNA"/>
</dbReference>
<evidence type="ECO:0000259" key="1">
    <source>
        <dbReference type="Pfam" id="PF01493"/>
    </source>
</evidence>
<name>A0A9D2CY61_9FIRM</name>
<accession>A0A9D2CY61</accession>
<organism evidence="2 3">
    <name type="scientific">Candidatus Borkfalkia avistercoris</name>
    <dbReference type="NCBI Taxonomy" id="2838504"/>
    <lineage>
        <taxon>Bacteria</taxon>
        <taxon>Bacillati</taxon>
        <taxon>Bacillota</taxon>
        <taxon>Clostridia</taxon>
        <taxon>Christensenellales</taxon>
        <taxon>Christensenellaceae</taxon>
        <taxon>Candidatus Borkfalkia</taxon>
    </lineage>
</organism>
<gene>
    <name evidence="2" type="ORF">H9727_02000</name>
</gene>
<reference evidence="2" key="1">
    <citation type="journal article" date="2021" name="PeerJ">
        <title>Extensive microbial diversity within the chicken gut microbiome revealed by metagenomics and culture.</title>
        <authorList>
            <person name="Gilroy R."/>
            <person name="Ravi A."/>
            <person name="Getino M."/>
            <person name="Pursley I."/>
            <person name="Horton D.L."/>
            <person name="Alikhan N.F."/>
            <person name="Baker D."/>
            <person name="Gharbi K."/>
            <person name="Hall N."/>
            <person name="Watson M."/>
            <person name="Adriaenssens E.M."/>
            <person name="Foster-Nyarko E."/>
            <person name="Jarju S."/>
            <person name="Secka A."/>
            <person name="Antonio M."/>
            <person name="Oren A."/>
            <person name="Chaudhuri R.R."/>
            <person name="La Ragione R."/>
            <person name="Hildebrand F."/>
            <person name="Pallen M.J."/>
        </authorList>
    </citation>
    <scope>NUCLEOTIDE SEQUENCE</scope>
    <source>
        <strain evidence="2">CHK187-5294</strain>
    </source>
</reference>
<proteinExistence type="predicted"/>
<dbReference type="PANTHER" id="PTHR39673">
    <property type="entry name" value="TUNGSTEN FORMYLMETHANOFURAN DEHYDROGENASE, SUBUNIT C (FWDC)"/>
    <property type="match status" value="1"/>
</dbReference>
<dbReference type="PANTHER" id="PTHR39673:SF5">
    <property type="entry name" value="TUNGSTEN-CONTAINING FORMYLMETHANOFURAN DEHYDROGENASE 2 SUBUNIT C"/>
    <property type="match status" value="1"/>
</dbReference>
<dbReference type="SUPFAM" id="SSF69336">
    <property type="entry name" value="Alpha subunit of glutamate synthase, C-terminal domain"/>
    <property type="match status" value="1"/>
</dbReference>
<dbReference type="Gene3D" id="2.160.20.60">
    <property type="entry name" value="Glutamate synthase, alpha subunit, C-terminal domain"/>
    <property type="match status" value="1"/>
</dbReference>
<dbReference type="InterPro" id="IPR036485">
    <property type="entry name" value="Glu_synth_asu_C_sf"/>
</dbReference>
<sequence length="242" mass="25997">MNMRIEANETMHFQNLNECIRSCGDREIFIDHCIGQRYIGAGSGGKTIHIKGTPGNALGAYLDGSDIVVEGNAQDAIGDTMNAGSIVVYGNAGDAAGYAMRGGRIFIRGDAGYRCGIHMKAYKENKPVIVIGGRAGSFLGEYQAGGLIVVLGLTKSERPVVGNFCGTGMHGGEMYIRGELPAGLPEQIKAEKLSGISDEWVCGILREYAAAFGLDAKKLLSSVYYRLTPDSENPYHRMYTNN</sequence>
<dbReference type="GO" id="GO:0016491">
    <property type="term" value="F:oxidoreductase activity"/>
    <property type="evidence" value="ECO:0007669"/>
    <property type="project" value="InterPro"/>
</dbReference>
<feature type="domain" description="Glutamate synthase alpha subunit C-terminal" evidence="1">
    <location>
        <begin position="13"/>
        <end position="179"/>
    </location>
</feature>
<reference evidence="2" key="2">
    <citation type="submission" date="2021-04" db="EMBL/GenBank/DDBJ databases">
        <authorList>
            <person name="Gilroy R."/>
        </authorList>
    </citation>
    <scope>NUCLEOTIDE SEQUENCE</scope>
    <source>
        <strain evidence="2">CHK187-5294</strain>
    </source>
</reference>
<evidence type="ECO:0000313" key="3">
    <source>
        <dbReference type="Proteomes" id="UP000824132"/>
    </source>
</evidence>
<dbReference type="AlphaFoldDB" id="A0A9D2CY61"/>
<dbReference type="InterPro" id="IPR002489">
    <property type="entry name" value="Glu_synth_asu_C"/>
</dbReference>
<protein>
    <recommendedName>
        <fullName evidence="1">Glutamate synthase alpha subunit C-terminal domain-containing protein</fullName>
    </recommendedName>
</protein>